<evidence type="ECO:0000256" key="7">
    <source>
        <dbReference type="SAM" id="Phobius"/>
    </source>
</evidence>
<accession>A0A1H8AW68</accession>
<keyword evidence="5 7" id="KW-1133">Transmembrane helix</keyword>
<dbReference type="Gene3D" id="1.20.1720.10">
    <property type="entry name" value="Multidrug resistance protein D"/>
    <property type="match status" value="1"/>
</dbReference>
<dbReference type="PANTHER" id="PTHR42718:SF46">
    <property type="entry name" value="BLR6921 PROTEIN"/>
    <property type="match status" value="1"/>
</dbReference>
<keyword evidence="10" id="KW-1185">Reference proteome</keyword>
<dbReference type="PRINTS" id="PR01036">
    <property type="entry name" value="TCRTETB"/>
</dbReference>
<evidence type="ECO:0000256" key="1">
    <source>
        <dbReference type="ARBA" id="ARBA00004651"/>
    </source>
</evidence>
<feature type="transmembrane region" description="Helical" evidence="7">
    <location>
        <begin position="402"/>
        <end position="427"/>
    </location>
</feature>
<feature type="transmembrane region" description="Helical" evidence="7">
    <location>
        <begin position="293"/>
        <end position="311"/>
    </location>
</feature>
<dbReference type="RefSeq" id="WP_089964621.1">
    <property type="nucleotide sequence ID" value="NZ_FOCQ01000001.1"/>
</dbReference>
<dbReference type="Pfam" id="PF07690">
    <property type="entry name" value="MFS_1"/>
    <property type="match status" value="2"/>
</dbReference>
<evidence type="ECO:0000256" key="3">
    <source>
        <dbReference type="ARBA" id="ARBA00022475"/>
    </source>
</evidence>
<gene>
    <name evidence="9" type="ORF">SAMN05444955_101331</name>
</gene>
<keyword evidence="4 7" id="KW-0812">Transmembrane</keyword>
<name>A0A1H8AW68_9BACL</name>
<feature type="transmembrane region" description="Helical" evidence="7">
    <location>
        <begin position="219"/>
        <end position="236"/>
    </location>
</feature>
<feature type="transmembrane region" description="Helical" evidence="7">
    <location>
        <begin position="7"/>
        <end position="38"/>
    </location>
</feature>
<evidence type="ECO:0000256" key="2">
    <source>
        <dbReference type="ARBA" id="ARBA00022448"/>
    </source>
</evidence>
<dbReference type="Gene3D" id="1.20.1250.20">
    <property type="entry name" value="MFS general substrate transporter like domains"/>
    <property type="match status" value="1"/>
</dbReference>
<feature type="transmembrane region" description="Helical" evidence="7">
    <location>
        <begin position="323"/>
        <end position="341"/>
    </location>
</feature>
<dbReference type="OrthoDB" id="102502at2"/>
<evidence type="ECO:0000256" key="5">
    <source>
        <dbReference type="ARBA" id="ARBA00022989"/>
    </source>
</evidence>
<sequence>MTRGKELLLVVSLLVGTILVPINSTMIAVSLLAISSYFNESLAAISWVVTIYLIVMAVTQPIAGKLGDLYGNRRIYMWGLALLFLSSIACAFSFNLPWLVAFRSVQAIGGALATPNASAIIRRHVSKERMAKVFGLFGMGMGLGAAIGPLLGSTLISLWGWKSIFWVNVPFLLFAIVTTWLVLPRQDSRREAELDWLGSVYLAVSFAFLILLTHPQTPLRYAVMGGFFLLFSALFVHRELRASHPLIQFSLFKNSTFTSANLSILLSNFVMYTTLLAMPLILESDFRLSTQQVGLVMFVFSISMSMAGWIGGQLAARWGNSKMIALSFSVSVIASALYWSLHLSMSVPYLLFALIVGGLAGGLGNSAMQTASLLSVSKELSGTASGIFSTFRYFGSMMSSTLVSLLAGRASLFAVLLAASVAGIFVARGVKPEWEPDQATRLGAK</sequence>
<feature type="domain" description="Major facilitator superfamily (MFS) profile" evidence="8">
    <location>
        <begin position="9"/>
        <end position="435"/>
    </location>
</feature>
<dbReference type="STRING" id="1173111.SAMN05444955_101331"/>
<dbReference type="Proteomes" id="UP000199695">
    <property type="component" value="Unassembled WGS sequence"/>
</dbReference>
<keyword evidence="3" id="KW-1003">Cell membrane</keyword>
<evidence type="ECO:0000256" key="6">
    <source>
        <dbReference type="ARBA" id="ARBA00023136"/>
    </source>
</evidence>
<evidence type="ECO:0000259" key="8">
    <source>
        <dbReference type="PROSITE" id="PS50850"/>
    </source>
</evidence>
<feature type="transmembrane region" description="Helical" evidence="7">
    <location>
        <begin position="195"/>
        <end position="213"/>
    </location>
</feature>
<proteinExistence type="predicted"/>
<keyword evidence="2" id="KW-0813">Transport</keyword>
<evidence type="ECO:0000313" key="9">
    <source>
        <dbReference type="EMBL" id="SEM73757.1"/>
    </source>
</evidence>
<evidence type="ECO:0000256" key="4">
    <source>
        <dbReference type="ARBA" id="ARBA00022692"/>
    </source>
</evidence>
<feature type="transmembrane region" description="Helical" evidence="7">
    <location>
        <begin position="347"/>
        <end position="368"/>
    </location>
</feature>
<dbReference type="GO" id="GO:0005886">
    <property type="term" value="C:plasma membrane"/>
    <property type="evidence" value="ECO:0007669"/>
    <property type="project" value="UniProtKB-SubCell"/>
</dbReference>
<dbReference type="GO" id="GO:0022857">
    <property type="term" value="F:transmembrane transporter activity"/>
    <property type="evidence" value="ECO:0007669"/>
    <property type="project" value="InterPro"/>
</dbReference>
<feature type="transmembrane region" description="Helical" evidence="7">
    <location>
        <begin position="75"/>
        <end position="94"/>
    </location>
</feature>
<keyword evidence="6 7" id="KW-0472">Membrane</keyword>
<dbReference type="PANTHER" id="PTHR42718">
    <property type="entry name" value="MAJOR FACILITATOR SUPERFAMILY MULTIDRUG TRANSPORTER MFSC"/>
    <property type="match status" value="1"/>
</dbReference>
<feature type="transmembrane region" description="Helical" evidence="7">
    <location>
        <begin position="164"/>
        <end position="183"/>
    </location>
</feature>
<organism evidence="9 10">
    <name type="scientific">Lihuaxuella thermophila</name>
    <dbReference type="NCBI Taxonomy" id="1173111"/>
    <lineage>
        <taxon>Bacteria</taxon>
        <taxon>Bacillati</taxon>
        <taxon>Bacillota</taxon>
        <taxon>Bacilli</taxon>
        <taxon>Bacillales</taxon>
        <taxon>Thermoactinomycetaceae</taxon>
        <taxon>Lihuaxuella</taxon>
    </lineage>
</organism>
<feature type="transmembrane region" description="Helical" evidence="7">
    <location>
        <begin position="133"/>
        <end position="158"/>
    </location>
</feature>
<comment type="subcellular location">
    <subcellularLocation>
        <location evidence="1">Cell membrane</location>
        <topology evidence="1">Multi-pass membrane protein</topology>
    </subcellularLocation>
</comment>
<reference evidence="9 10" key="1">
    <citation type="submission" date="2016-10" db="EMBL/GenBank/DDBJ databases">
        <authorList>
            <person name="de Groot N.N."/>
        </authorList>
    </citation>
    <scope>NUCLEOTIDE SEQUENCE [LARGE SCALE GENOMIC DNA]</scope>
    <source>
        <strain evidence="9 10">DSM 46701</strain>
    </source>
</reference>
<dbReference type="InterPro" id="IPR011701">
    <property type="entry name" value="MFS"/>
</dbReference>
<feature type="transmembrane region" description="Helical" evidence="7">
    <location>
        <begin position="257"/>
        <end position="281"/>
    </location>
</feature>
<protein>
    <submittedName>
        <fullName evidence="9">Drug resistance transporter, EmrB/QacA subfamily</fullName>
    </submittedName>
</protein>
<dbReference type="EMBL" id="FOCQ01000001">
    <property type="protein sequence ID" value="SEM73757.1"/>
    <property type="molecule type" value="Genomic_DNA"/>
</dbReference>
<dbReference type="InterPro" id="IPR036259">
    <property type="entry name" value="MFS_trans_sf"/>
</dbReference>
<evidence type="ECO:0000313" key="10">
    <source>
        <dbReference type="Proteomes" id="UP000199695"/>
    </source>
</evidence>
<dbReference type="AlphaFoldDB" id="A0A1H8AW68"/>
<dbReference type="SUPFAM" id="SSF103473">
    <property type="entry name" value="MFS general substrate transporter"/>
    <property type="match status" value="1"/>
</dbReference>
<feature type="transmembrane region" description="Helical" evidence="7">
    <location>
        <begin position="100"/>
        <end position="121"/>
    </location>
</feature>
<dbReference type="PROSITE" id="PS50850">
    <property type="entry name" value="MFS"/>
    <property type="match status" value="1"/>
</dbReference>
<dbReference type="InterPro" id="IPR020846">
    <property type="entry name" value="MFS_dom"/>
</dbReference>
<feature type="transmembrane region" description="Helical" evidence="7">
    <location>
        <begin position="44"/>
        <end position="63"/>
    </location>
</feature>
<dbReference type="CDD" id="cd17321">
    <property type="entry name" value="MFS_MMR_MDR_like"/>
    <property type="match status" value="1"/>
</dbReference>